<proteinExistence type="predicted"/>
<evidence type="ECO:0000313" key="1">
    <source>
        <dbReference type="EMBL" id="RDX66286.1"/>
    </source>
</evidence>
<reference evidence="1" key="1">
    <citation type="submission" date="2018-05" db="EMBL/GenBank/DDBJ databases">
        <title>Draft genome of Mucuna pruriens seed.</title>
        <authorList>
            <person name="Nnadi N.E."/>
            <person name="Vos R."/>
            <person name="Hasami M.H."/>
            <person name="Devisetty U.K."/>
            <person name="Aguiy J.C."/>
        </authorList>
    </citation>
    <scope>NUCLEOTIDE SEQUENCE [LARGE SCALE GENOMIC DNA]</scope>
    <source>
        <strain evidence="1">JCA_2017</strain>
    </source>
</reference>
<keyword evidence="2" id="KW-1185">Reference proteome</keyword>
<comment type="caution">
    <text evidence="1">The sequence shown here is derived from an EMBL/GenBank/DDBJ whole genome shotgun (WGS) entry which is preliminary data.</text>
</comment>
<feature type="non-terminal residue" evidence="1">
    <location>
        <position position="1"/>
    </location>
</feature>
<accession>A0A371EJV9</accession>
<dbReference type="EMBL" id="QJKJ01013507">
    <property type="protein sequence ID" value="RDX66286.1"/>
    <property type="molecule type" value="Genomic_DNA"/>
</dbReference>
<gene>
    <name evidence="1" type="ORF">CR513_54953</name>
</gene>
<sequence length="104" mass="11630">MDDEELMDEEIEVIEENSGNIHNFLDLELAKKMGCKLDSITLMIVIEDGGTKLEVAYTCKGIYLAITTNQVYYGRDSASFDGKRFVLQGAKPSSIKLINNKSFT</sequence>
<protein>
    <submittedName>
        <fullName evidence="1">Uncharacterized protein</fullName>
    </submittedName>
</protein>
<dbReference type="Proteomes" id="UP000257109">
    <property type="component" value="Unassembled WGS sequence"/>
</dbReference>
<dbReference type="AlphaFoldDB" id="A0A371EJV9"/>
<name>A0A371EJV9_MUCPR</name>
<dbReference type="OrthoDB" id="1746660at2759"/>
<evidence type="ECO:0000313" key="2">
    <source>
        <dbReference type="Proteomes" id="UP000257109"/>
    </source>
</evidence>
<organism evidence="1 2">
    <name type="scientific">Mucuna pruriens</name>
    <name type="common">Velvet bean</name>
    <name type="synonym">Dolichos pruriens</name>
    <dbReference type="NCBI Taxonomy" id="157652"/>
    <lineage>
        <taxon>Eukaryota</taxon>
        <taxon>Viridiplantae</taxon>
        <taxon>Streptophyta</taxon>
        <taxon>Embryophyta</taxon>
        <taxon>Tracheophyta</taxon>
        <taxon>Spermatophyta</taxon>
        <taxon>Magnoliopsida</taxon>
        <taxon>eudicotyledons</taxon>
        <taxon>Gunneridae</taxon>
        <taxon>Pentapetalae</taxon>
        <taxon>rosids</taxon>
        <taxon>fabids</taxon>
        <taxon>Fabales</taxon>
        <taxon>Fabaceae</taxon>
        <taxon>Papilionoideae</taxon>
        <taxon>50 kb inversion clade</taxon>
        <taxon>NPAAA clade</taxon>
        <taxon>indigoferoid/millettioid clade</taxon>
        <taxon>Phaseoleae</taxon>
        <taxon>Mucuna</taxon>
    </lineage>
</organism>